<evidence type="ECO:0000256" key="1">
    <source>
        <dbReference type="SAM" id="Phobius"/>
    </source>
</evidence>
<dbReference type="Pfam" id="PF06993">
    <property type="entry name" value="DUF1304"/>
    <property type="match status" value="1"/>
</dbReference>
<proteinExistence type="predicted"/>
<dbReference type="Proteomes" id="UP001303160">
    <property type="component" value="Unassembled WGS sequence"/>
</dbReference>
<dbReference type="AlphaFoldDB" id="A0AAN7AYV2"/>
<feature type="transmembrane region" description="Helical" evidence="1">
    <location>
        <begin position="49"/>
        <end position="68"/>
    </location>
</feature>
<dbReference type="EMBL" id="MU863881">
    <property type="protein sequence ID" value="KAK4204653.1"/>
    <property type="molecule type" value="Genomic_DNA"/>
</dbReference>
<feature type="transmembrane region" description="Helical" evidence="1">
    <location>
        <begin position="103"/>
        <end position="121"/>
    </location>
</feature>
<accession>A0AAN7AYV2</accession>
<name>A0AAN7AYV2_9PEZI</name>
<keyword evidence="1" id="KW-1133">Transmembrane helix</keyword>
<feature type="transmembrane region" description="Helical" evidence="1">
    <location>
        <begin position="80"/>
        <end position="97"/>
    </location>
</feature>
<sequence length="122" mass="13143">MAIISNLLVLLVAIIHIYIFVLETFLWTHPAYGRKTFRTTAEFANQTKALAANQGLYNGFLAAGLIWGISHPVPEFASQLKLFFLGCVFVAGVFGGLTVSKRIVGVQCVPSALAALAVIYLG</sequence>
<keyword evidence="1" id="KW-0812">Transmembrane</keyword>
<evidence type="ECO:0008006" key="4">
    <source>
        <dbReference type="Google" id="ProtNLM"/>
    </source>
</evidence>
<evidence type="ECO:0000313" key="2">
    <source>
        <dbReference type="EMBL" id="KAK4204653.1"/>
    </source>
</evidence>
<dbReference type="PANTHER" id="PTHR38446">
    <property type="entry name" value="BLL0914 PROTEIN"/>
    <property type="match status" value="1"/>
</dbReference>
<feature type="transmembrane region" description="Helical" evidence="1">
    <location>
        <begin position="7"/>
        <end position="29"/>
    </location>
</feature>
<dbReference type="InterPro" id="IPR009732">
    <property type="entry name" value="DUF1304"/>
</dbReference>
<reference evidence="2" key="2">
    <citation type="submission" date="2023-05" db="EMBL/GenBank/DDBJ databases">
        <authorList>
            <consortium name="Lawrence Berkeley National Laboratory"/>
            <person name="Steindorff A."/>
            <person name="Hensen N."/>
            <person name="Bonometti L."/>
            <person name="Westerberg I."/>
            <person name="Brannstrom I.O."/>
            <person name="Guillou S."/>
            <person name="Cros-Aarteil S."/>
            <person name="Calhoun S."/>
            <person name="Haridas S."/>
            <person name="Kuo A."/>
            <person name="Mondo S."/>
            <person name="Pangilinan J."/>
            <person name="Riley R."/>
            <person name="Labutti K."/>
            <person name="Andreopoulos B."/>
            <person name="Lipzen A."/>
            <person name="Chen C."/>
            <person name="Yanf M."/>
            <person name="Daum C."/>
            <person name="Ng V."/>
            <person name="Clum A."/>
            <person name="Ohm R."/>
            <person name="Martin F."/>
            <person name="Silar P."/>
            <person name="Natvig D."/>
            <person name="Lalanne C."/>
            <person name="Gautier V."/>
            <person name="Ament-Velasquez S.L."/>
            <person name="Kruys A."/>
            <person name="Hutchinson M.I."/>
            <person name="Powell A.J."/>
            <person name="Barry K."/>
            <person name="Miller A.N."/>
            <person name="Grigoriev I.V."/>
            <person name="Debuchy R."/>
            <person name="Gladieux P."/>
            <person name="Thoren M.H."/>
            <person name="Johannesson H."/>
        </authorList>
    </citation>
    <scope>NUCLEOTIDE SEQUENCE</scope>
    <source>
        <strain evidence="2">CBS 315.58</strain>
    </source>
</reference>
<dbReference type="PANTHER" id="PTHR38446:SF1">
    <property type="entry name" value="BLL0914 PROTEIN"/>
    <property type="match status" value="1"/>
</dbReference>
<comment type="caution">
    <text evidence="2">The sequence shown here is derived from an EMBL/GenBank/DDBJ whole genome shotgun (WGS) entry which is preliminary data.</text>
</comment>
<keyword evidence="3" id="KW-1185">Reference proteome</keyword>
<reference evidence="2" key="1">
    <citation type="journal article" date="2023" name="Mol. Phylogenet. Evol.">
        <title>Genome-scale phylogeny and comparative genomics of the fungal order Sordariales.</title>
        <authorList>
            <person name="Hensen N."/>
            <person name="Bonometti L."/>
            <person name="Westerberg I."/>
            <person name="Brannstrom I.O."/>
            <person name="Guillou S."/>
            <person name="Cros-Aarteil S."/>
            <person name="Calhoun S."/>
            <person name="Haridas S."/>
            <person name="Kuo A."/>
            <person name="Mondo S."/>
            <person name="Pangilinan J."/>
            <person name="Riley R."/>
            <person name="LaButti K."/>
            <person name="Andreopoulos B."/>
            <person name="Lipzen A."/>
            <person name="Chen C."/>
            <person name="Yan M."/>
            <person name="Daum C."/>
            <person name="Ng V."/>
            <person name="Clum A."/>
            <person name="Steindorff A."/>
            <person name="Ohm R.A."/>
            <person name="Martin F."/>
            <person name="Silar P."/>
            <person name="Natvig D.O."/>
            <person name="Lalanne C."/>
            <person name="Gautier V."/>
            <person name="Ament-Velasquez S.L."/>
            <person name="Kruys A."/>
            <person name="Hutchinson M.I."/>
            <person name="Powell A.J."/>
            <person name="Barry K."/>
            <person name="Miller A.N."/>
            <person name="Grigoriev I.V."/>
            <person name="Debuchy R."/>
            <person name="Gladieux P."/>
            <person name="Hiltunen Thoren M."/>
            <person name="Johannesson H."/>
        </authorList>
    </citation>
    <scope>NUCLEOTIDE SEQUENCE</scope>
    <source>
        <strain evidence="2">CBS 315.58</strain>
    </source>
</reference>
<organism evidence="2 3">
    <name type="scientific">Triangularia verruculosa</name>
    <dbReference type="NCBI Taxonomy" id="2587418"/>
    <lineage>
        <taxon>Eukaryota</taxon>
        <taxon>Fungi</taxon>
        <taxon>Dikarya</taxon>
        <taxon>Ascomycota</taxon>
        <taxon>Pezizomycotina</taxon>
        <taxon>Sordariomycetes</taxon>
        <taxon>Sordariomycetidae</taxon>
        <taxon>Sordariales</taxon>
        <taxon>Podosporaceae</taxon>
        <taxon>Triangularia</taxon>
    </lineage>
</organism>
<gene>
    <name evidence="2" type="ORF">QBC40DRAFT_272669</name>
</gene>
<protein>
    <recommendedName>
        <fullName evidence="4">DUF1304 domain-containing protein</fullName>
    </recommendedName>
</protein>
<keyword evidence="1" id="KW-0472">Membrane</keyword>
<evidence type="ECO:0000313" key="3">
    <source>
        <dbReference type="Proteomes" id="UP001303160"/>
    </source>
</evidence>